<protein>
    <submittedName>
        <fullName evidence="2">Uncharacterized protein</fullName>
    </submittedName>
</protein>
<dbReference type="Proteomes" id="UP001732720">
    <property type="component" value="Chromosome 7"/>
</dbReference>
<keyword evidence="1" id="KW-1185">Reference proteome</keyword>
<sequence length="215" mass="23737">MPVPRLGKREGRDCDTSLLAPSQQRSGRAGRRELRTGRAGTRECPATPAANAGGGWALKPLDSFGTPKRPENPTQRTSGTSPHSRSRHSLCHLQGHRSGVQSCLFTDLTKIDFRGLELKFGDCFDLRHSGLPKKPLRLEVCYASLSLPISEHAVLLVWNTAQALVYWGPLQLLTDGYKEPSSECKMWKLNCREVMKFVCSPATFAIDVSMEPSSD</sequence>
<proteinExistence type="predicted"/>
<reference evidence="2" key="1">
    <citation type="submission" date="2025-08" db="UniProtKB">
        <authorList>
            <consortium name="RefSeq"/>
        </authorList>
    </citation>
    <scope>IDENTIFICATION</scope>
</reference>
<accession>A0AC58N1W6</accession>
<evidence type="ECO:0000313" key="1">
    <source>
        <dbReference type="Proteomes" id="UP001732720"/>
    </source>
</evidence>
<evidence type="ECO:0000313" key="2">
    <source>
        <dbReference type="RefSeq" id="XP_073935618.1"/>
    </source>
</evidence>
<dbReference type="RefSeq" id="XP_073935618.1">
    <property type="nucleotide sequence ID" value="XM_074079517.1"/>
</dbReference>
<gene>
    <name evidence="2" type="primary">LOC141424860</name>
</gene>
<organism evidence="1 2">
    <name type="scientific">Castor canadensis</name>
    <name type="common">American beaver</name>
    <dbReference type="NCBI Taxonomy" id="51338"/>
    <lineage>
        <taxon>Eukaryota</taxon>
        <taxon>Metazoa</taxon>
        <taxon>Chordata</taxon>
        <taxon>Craniata</taxon>
        <taxon>Vertebrata</taxon>
        <taxon>Euteleostomi</taxon>
        <taxon>Mammalia</taxon>
        <taxon>Eutheria</taxon>
        <taxon>Euarchontoglires</taxon>
        <taxon>Glires</taxon>
        <taxon>Rodentia</taxon>
        <taxon>Castorimorpha</taxon>
        <taxon>Castoridae</taxon>
        <taxon>Castor</taxon>
    </lineage>
</organism>
<name>A0AC58N1W6_CASCN</name>